<keyword evidence="1" id="KW-1133">Transmembrane helix</keyword>
<dbReference type="InterPro" id="IPR041457">
    <property type="entry name" value="CxC2_KDZ-assoc"/>
</dbReference>
<feature type="domain" description="CxC2-like cysteine cluster KDZ transposase-associated" evidence="2">
    <location>
        <begin position="214"/>
        <end position="320"/>
    </location>
</feature>
<evidence type="ECO:0000256" key="1">
    <source>
        <dbReference type="SAM" id="Phobius"/>
    </source>
</evidence>
<keyword evidence="1" id="KW-0812">Transmembrane</keyword>
<dbReference type="Pfam" id="PF18803">
    <property type="entry name" value="CxC2"/>
    <property type="match status" value="1"/>
</dbReference>
<sequence length="1077" mass="123151">MSRSKRRKIDEDEEFVLGQDSQPIIPFISIQHEEFDNGHTVHTTSRHAGLTMPFPPMTSAPPEETQVLNTFADLEAWKEKMKGLDLVDDEEFERELPHSLVDSHDGAQNLTGRKARVPRGDPVLRKWAEDRNVDSFLSEMLRLDGRAYSFSQTHCTDCKEPLQLSSESKEGCYRCLGCEDSRLYCKSCVVRNHRDLPFHKLQEWRNHFFQPTTLYSLGAIFQVGHPTGAACLCEASSPLQDLVVLDVTGVHTIRVRYCTCQTQQARWKQLFRSRLFPATQDIPSTVATFRLLQHFHILSFMSKVSAREYYFTLERLSDNTSTVAVPDRYRELLRMVRQWRLLKTLKRHGRGHDPEGYTATQPGECALLCPACPMPGINLPEGWNELLPCKRWIYRFFMAMDANFRLVRLKVSSEDADPGLIHGFQYFVESNTFQEHLLKHSSSVNKDDADGKPCHNHKAVSHANMRREAGLHTTGVAASSCSRHAMKLPCSQVDLQVGERFFNMDFAFLSALMFTAFTLLLLGGDILLSYDIMCTYIKNLFAQLSSYPPRLKPPLTKDHFVGVIPKFHLPGHVLDCGLNYNFNYTRYSGRTHGESIEQSWSDSNSLAGSTKVMGPGSRRDVLDDHFGFQNWKKRTSLPHQYVSWISNVSDKREEAVQIFKSYDEGVQSSDRQDWLRAVEEWEKDQSKPNPYQSTLRPPTFNSVRLQLAQEEANALKSAKRAVDIDKDLSLSAIIVEGLELRELQRRLLYDLKELTVNSTDLTRSKVLERANTLRRRIDWWCSSQALFFPTTVPLRACQSKSSAVCDVPLLLPSDLVAQAPQTPLDLKAAAIQWDLELAIAADMLERIRLSLIQRKYLWNWKDQYSHGQKNSTRSATTIKNLQSKIDASAARYRVARASLLALGPGLGKVAWENTFKELKPADVRGLNESHFDDDEQEDTSMSWIWQVQGINADRKKETQDALRIAWCKARARAHRYQEECILLQEEMRQIRETYQYEARLWAVRGAVTETRDAHGNVVRFADESPEAVEGRKAYASYQMFVRFSMAAVCSKSWSKLPHNFLGGLGAIRLDDDVYTFV</sequence>
<proteinExistence type="predicted"/>
<keyword evidence="4" id="KW-1185">Reference proteome</keyword>
<protein>
    <recommendedName>
        <fullName evidence="2">CxC2-like cysteine cluster KDZ transposase-associated domain-containing protein</fullName>
    </recommendedName>
</protein>
<dbReference type="Pfam" id="PF18758">
    <property type="entry name" value="KDZ"/>
    <property type="match status" value="1"/>
</dbReference>
<evidence type="ECO:0000259" key="2">
    <source>
        <dbReference type="Pfam" id="PF18803"/>
    </source>
</evidence>
<dbReference type="InterPro" id="IPR040521">
    <property type="entry name" value="KDZ"/>
</dbReference>
<keyword evidence="1" id="KW-0472">Membrane</keyword>
<evidence type="ECO:0000313" key="3">
    <source>
        <dbReference type="EMBL" id="KAK7445698.1"/>
    </source>
</evidence>
<dbReference type="Proteomes" id="UP001498398">
    <property type="component" value="Unassembled WGS sequence"/>
</dbReference>
<dbReference type="EMBL" id="JBANRG010000046">
    <property type="protein sequence ID" value="KAK7445698.1"/>
    <property type="molecule type" value="Genomic_DNA"/>
</dbReference>
<accession>A0ABR1J2U7</accession>
<name>A0ABR1J2U7_9AGAR</name>
<feature type="transmembrane region" description="Helical" evidence="1">
    <location>
        <begin position="506"/>
        <end position="530"/>
    </location>
</feature>
<gene>
    <name evidence="3" type="ORF">VKT23_014694</name>
</gene>
<dbReference type="PANTHER" id="PTHR33096">
    <property type="entry name" value="CXC2 DOMAIN-CONTAINING PROTEIN"/>
    <property type="match status" value="1"/>
</dbReference>
<evidence type="ECO:0000313" key="4">
    <source>
        <dbReference type="Proteomes" id="UP001498398"/>
    </source>
</evidence>
<comment type="caution">
    <text evidence="3">The sequence shown here is derived from an EMBL/GenBank/DDBJ whole genome shotgun (WGS) entry which is preliminary data.</text>
</comment>
<reference evidence="3 4" key="1">
    <citation type="submission" date="2024-01" db="EMBL/GenBank/DDBJ databases">
        <title>A draft genome for the cacao thread blight pathogen Marasmiellus scandens.</title>
        <authorList>
            <person name="Baruah I.K."/>
            <person name="Leung J."/>
            <person name="Bukari Y."/>
            <person name="Amoako-Attah I."/>
            <person name="Meinhardt L.W."/>
            <person name="Bailey B.A."/>
            <person name="Cohen S.P."/>
        </authorList>
    </citation>
    <scope>NUCLEOTIDE SEQUENCE [LARGE SCALE GENOMIC DNA]</scope>
    <source>
        <strain evidence="3 4">GH-19</strain>
    </source>
</reference>
<organism evidence="3 4">
    <name type="scientific">Marasmiellus scandens</name>
    <dbReference type="NCBI Taxonomy" id="2682957"/>
    <lineage>
        <taxon>Eukaryota</taxon>
        <taxon>Fungi</taxon>
        <taxon>Dikarya</taxon>
        <taxon>Basidiomycota</taxon>
        <taxon>Agaricomycotina</taxon>
        <taxon>Agaricomycetes</taxon>
        <taxon>Agaricomycetidae</taxon>
        <taxon>Agaricales</taxon>
        <taxon>Marasmiineae</taxon>
        <taxon>Omphalotaceae</taxon>
        <taxon>Marasmiellus</taxon>
    </lineage>
</organism>
<dbReference type="PANTHER" id="PTHR33096:SF1">
    <property type="entry name" value="CXC1-LIKE CYSTEINE CLUSTER ASSOCIATED WITH KDZ TRANSPOSASES DOMAIN-CONTAINING PROTEIN"/>
    <property type="match status" value="1"/>
</dbReference>